<dbReference type="InterPro" id="IPR045069">
    <property type="entry name" value="MATE_euk"/>
</dbReference>
<evidence type="ECO:0000256" key="1">
    <source>
        <dbReference type="ARBA" id="ARBA00004141"/>
    </source>
</evidence>
<feature type="transmembrane region" description="Helical" evidence="6">
    <location>
        <begin position="401"/>
        <end position="421"/>
    </location>
</feature>
<name>A0AA40CBL5_9PEZI</name>
<feature type="transmembrane region" description="Helical" evidence="6">
    <location>
        <begin position="303"/>
        <end position="322"/>
    </location>
</feature>
<gene>
    <name evidence="7" type="ORF">B0T14DRAFT_417552</name>
</gene>
<feature type="transmembrane region" description="Helical" evidence="6">
    <location>
        <begin position="480"/>
        <end position="500"/>
    </location>
</feature>
<evidence type="ECO:0000256" key="5">
    <source>
        <dbReference type="ARBA" id="ARBA00023136"/>
    </source>
</evidence>
<dbReference type="InterPro" id="IPR002528">
    <property type="entry name" value="MATE_fam"/>
</dbReference>
<dbReference type="AlphaFoldDB" id="A0AA40CBL5"/>
<organism evidence="7 8">
    <name type="scientific">Immersiella caudata</name>
    <dbReference type="NCBI Taxonomy" id="314043"/>
    <lineage>
        <taxon>Eukaryota</taxon>
        <taxon>Fungi</taxon>
        <taxon>Dikarya</taxon>
        <taxon>Ascomycota</taxon>
        <taxon>Pezizomycotina</taxon>
        <taxon>Sordariomycetes</taxon>
        <taxon>Sordariomycetidae</taxon>
        <taxon>Sordariales</taxon>
        <taxon>Lasiosphaeriaceae</taxon>
        <taxon>Immersiella</taxon>
    </lineage>
</organism>
<comment type="subcellular location">
    <subcellularLocation>
        <location evidence="1">Membrane</location>
        <topology evidence="1">Multi-pass membrane protein</topology>
    </subcellularLocation>
</comment>
<evidence type="ECO:0000256" key="3">
    <source>
        <dbReference type="ARBA" id="ARBA00022692"/>
    </source>
</evidence>
<feature type="transmembrane region" description="Helical" evidence="6">
    <location>
        <begin position="442"/>
        <end position="460"/>
    </location>
</feature>
<keyword evidence="5 6" id="KW-0472">Membrane</keyword>
<evidence type="ECO:0000256" key="6">
    <source>
        <dbReference type="SAM" id="Phobius"/>
    </source>
</evidence>
<comment type="caution">
    <text evidence="7">The sequence shown here is derived from an EMBL/GenBank/DDBJ whole genome shotgun (WGS) entry which is preliminary data.</text>
</comment>
<dbReference type="GO" id="GO:0015297">
    <property type="term" value="F:antiporter activity"/>
    <property type="evidence" value="ECO:0007669"/>
    <property type="project" value="InterPro"/>
</dbReference>
<keyword evidence="8" id="KW-1185">Reference proteome</keyword>
<comment type="similarity">
    <text evidence="2">Belongs to the multi antimicrobial extrusion (MATE) (TC 2.A.66.1) family.</text>
</comment>
<dbReference type="NCBIfam" id="TIGR00797">
    <property type="entry name" value="matE"/>
    <property type="match status" value="1"/>
</dbReference>
<dbReference type="Proteomes" id="UP001175000">
    <property type="component" value="Unassembled WGS sequence"/>
</dbReference>
<dbReference type="PANTHER" id="PTHR11206">
    <property type="entry name" value="MULTIDRUG RESISTANCE PROTEIN"/>
    <property type="match status" value="1"/>
</dbReference>
<evidence type="ECO:0000256" key="2">
    <source>
        <dbReference type="ARBA" id="ARBA00010199"/>
    </source>
</evidence>
<feature type="transmembrane region" description="Helical" evidence="6">
    <location>
        <begin position="367"/>
        <end position="389"/>
    </location>
</feature>
<evidence type="ECO:0000313" key="8">
    <source>
        <dbReference type="Proteomes" id="UP001175000"/>
    </source>
</evidence>
<sequence>MSPAPIPIKPKSHYDTASETSALVSCSYLSSSPIAQEIIASDIAQCFDDCDCHHHDNDEQDAFSDTTSEFGEGHVDIALGGPMISQPSGVAYGTLRPTVAAGVPGTPALNPRDLVQSRMAERSLLRDNHILPPKHPRPFEESPWKRLYRRLFSTKVPTTIDDDDFGPGLSRASTKALESTPLLQNAFTGPYSPTPSEQQFQWDAAVAANLLKTTWQREAQTLTQYSRSLILTFLLHYSVTVTSVFTVGRIGRLELGAVSLATMTANITCYAPVQGLSTCLDTLCAQAYGSGHKHLVGLQLQRMTYLLWMLLLPIVTLWWFSGRVLGSIIPDPDTAALAGMYLRVLILGTPGVAAFESGKRFVQAQGLFHATTFVLLIGAPLNILANWFFVWRLNLGFEGAAAAVVFTQNLLPFLLFLYVRFVEGMDCWNGLSRRAFSNWGPMIKLALPGMIMVEAQYFAFEVLTLAASQFGSAHLAAQSVLVTLTSTTFNIPFPLSIAASTRVANLIGARLSGAARTSAKVALVAGCLVGCFNLTLLSSLRFKLPYLFTNDEEVATIVSNTLPICAVLQIFDSLAAISHGLLRGIGRQGIGSYTNLGSYYLVALPISFSTGWYLGWKLDGLWFGVAIGLAVVSSVELCYLYHCDWDHAVDEAEARMQSDHSHQVEIK</sequence>
<feature type="transmembrane region" description="Helical" evidence="6">
    <location>
        <begin position="334"/>
        <end position="355"/>
    </location>
</feature>
<dbReference type="GO" id="GO:0016020">
    <property type="term" value="C:membrane"/>
    <property type="evidence" value="ECO:0007669"/>
    <property type="project" value="UniProtKB-SubCell"/>
</dbReference>
<feature type="transmembrane region" description="Helical" evidence="6">
    <location>
        <begin position="598"/>
        <end position="615"/>
    </location>
</feature>
<proteinExistence type="inferred from homology"/>
<evidence type="ECO:0000256" key="4">
    <source>
        <dbReference type="ARBA" id="ARBA00022989"/>
    </source>
</evidence>
<reference evidence="7" key="1">
    <citation type="submission" date="2023-06" db="EMBL/GenBank/DDBJ databases">
        <title>Genome-scale phylogeny and comparative genomics of the fungal order Sordariales.</title>
        <authorList>
            <consortium name="Lawrence Berkeley National Laboratory"/>
            <person name="Hensen N."/>
            <person name="Bonometti L."/>
            <person name="Westerberg I."/>
            <person name="Brannstrom I.O."/>
            <person name="Guillou S."/>
            <person name="Cros-Aarteil S."/>
            <person name="Calhoun S."/>
            <person name="Haridas S."/>
            <person name="Kuo A."/>
            <person name="Mondo S."/>
            <person name="Pangilinan J."/>
            <person name="Riley R."/>
            <person name="Labutti K."/>
            <person name="Andreopoulos B."/>
            <person name="Lipzen A."/>
            <person name="Chen C."/>
            <person name="Yanf M."/>
            <person name="Daum C."/>
            <person name="Ng V."/>
            <person name="Clum A."/>
            <person name="Steindorff A."/>
            <person name="Ohm R."/>
            <person name="Martin F."/>
            <person name="Silar P."/>
            <person name="Natvig D."/>
            <person name="Lalanne C."/>
            <person name="Gautier V."/>
            <person name="Ament-Velasquez S.L."/>
            <person name="Kruys A."/>
            <person name="Hutchinson M.I."/>
            <person name="Powell A.J."/>
            <person name="Barry K."/>
            <person name="Miller A.N."/>
            <person name="Grigoriev I.V."/>
            <person name="Debuchy R."/>
            <person name="Gladieux P."/>
            <person name="Thoren M.H."/>
            <person name="Johannesson H."/>
        </authorList>
    </citation>
    <scope>NUCLEOTIDE SEQUENCE</scope>
    <source>
        <strain evidence="7">CBS 606.72</strain>
    </source>
</reference>
<dbReference type="CDD" id="cd13132">
    <property type="entry name" value="MATE_eukaryotic"/>
    <property type="match status" value="1"/>
</dbReference>
<feature type="transmembrane region" description="Helical" evidence="6">
    <location>
        <begin position="621"/>
        <end position="641"/>
    </location>
</feature>
<dbReference type="GO" id="GO:1990961">
    <property type="term" value="P:xenobiotic detoxification by transmembrane export across the plasma membrane"/>
    <property type="evidence" value="ECO:0007669"/>
    <property type="project" value="InterPro"/>
</dbReference>
<protein>
    <submittedName>
        <fullName evidence="7">Mate-domain-containing protein</fullName>
    </submittedName>
</protein>
<dbReference type="GO" id="GO:0042910">
    <property type="term" value="F:xenobiotic transmembrane transporter activity"/>
    <property type="evidence" value="ECO:0007669"/>
    <property type="project" value="InterPro"/>
</dbReference>
<keyword evidence="4 6" id="KW-1133">Transmembrane helix</keyword>
<feature type="transmembrane region" description="Helical" evidence="6">
    <location>
        <begin position="554"/>
        <end position="577"/>
    </location>
</feature>
<dbReference type="Pfam" id="PF01554">
    <property type="entry name" value="MatE"/>
    <property type="match status" value="2"/>
</dbReference>
<dbReference type="EMBL" id="JAULSU010000001">
    <property type="protein sequence ID" value="KAK0632751.1"/>
    <property type="molecule type" value="Genomic_DNA"/>
</dbReference>
<accession>A0AA40CBL5</accession>
<evidence type="ECO:0000313" key="7">
    <source>
        <dbReference type="EMBL" id="KAK0632751.1"/>
    </source>
</evidence>
<feature type="transmembrane region" description="Helical" evidence="6">
    <location>
        <begin position="521"/>
        <end position="542"/>
    </location>
</feature>
<keyword evidence="3 6" id="KW-0812">Transmembrane</keyword>